<organism evidence="5 6">
    <name type="scientific">Actinocorallia herbida</name>
    <dbReference type="NCBI Taxonomy" id="58109"/>
    <lineage>
        <taxon>Bacteria</taxon>
        <taxon>Bacillati</taxon>
        <taxon>Actinomycetota</taxon>
        <taxon>Actinomycetes</taxon>
        <taxon>Streptosporangiales</taxon>
        <taxon>Thermomonosporaceae</taxon>
        <taxon>Actinocorallia</taxon>
    </lineage>
</organism>
<feature type="transmembrane region" description="Helical" evidence="3">
    <location>
        <begin position="242"/>
        <end position="261"/>
    </location>
</feature>
<feature type="transmembrane region" description="Helical" evidence="3">
    <location>
        <begin position="12"/>
        <end position="36"/>
    </location>
</feature>
<keyword evidence="3" id="KW-1133">Transmembrane helix</keyword>
<comment type="caution">
    <text evidence="5">The sequence shown here is derived from an EMBL/GenBank/DDBJ whole genome shotgun (WGS) entry which is preliminary data.</text>
</comment>
<sequence length="319" mass="31662">MTLSAPVRVPRAGSAIGVALMLTSATSLQVGAVVSASLFPRVGAAGTTVLRLTLASLLLLALTRPAVLRWDAHRLRSVALLGVTMAGMNGLFYESISRIPLGTSVTIQFVGPLALAAFLSRRARDLVPVAAAIAGVALLGLQHPPTGPLDPVGVAFAAAAGVFWALYILAGSRMAATGAGAGGVAVAMGVAALVALPFGAVSAGPALLSPGILAFGVVIAVMASAIPYAAEMAALSRLPKKTFSVLLALEPAVAALVGALFLAQPLTPATCAAVLLVLLAATASAAMARPRKASRGDAPEAEPVSPPVRPAADLVKAGA</sequence>
<protein>
    <submittedName>
        <fullName evidence="5">Inner membrane transporter RhtA</fullName>
    </submittedName>
</protein>
<feature type="transmembrane region" description="Helical" evidence="3">
    <location>
        <begin position="75"/>
        <end position="93"/>
    </location>
</feature>
<feature type="transmembrane region" description="Helical" evidence="3">
    <location>
        <begin position="151"/>
        <end position="169"/>
    </location>
</feature>
<dbReference type="InterPro" id="IPR037185">
    <property type="entry name" value="EmrE-like"/>
</dbReference>
<feature type="transmembrane region" description="Helical" evidence="3">
    <location>
        <begin position="126"/>
        <end position="145"/>
    </location>
</feature>
<feature type="region of interest" description="Disordered" evidence="2">
    <location>
        <begin position="291"/>
        <end position="319"/>
    </location>
</feature>
<reference evidence="5 6" key="1">
    <citation type="submission" date="2018-11" db="EMBL/GenBank/DDBJ databases">
        <title>Sequencing the genomes of 1000 actinobacteria strains.</title>
        <authorList>
            <person name="Klenk H.-P."/>
        </authorList>
    </citation>
    <scope>NUCLEOTIDE SEQUENCE [LARGE SCALE GENOMIC DNA]</scope>
    <source>
        <strain evidence="5 6">DSM 44254</strain>
    </source>
</reference>
<feature type="transmembrane region" description="Helical" evidence="3">
    <location>
        <begin position="267"/>
        <end position="288"/>
    </location>
</feature>
<feature type="transmembrane region" description="Helical" evidence="3">
    <location>
        <begin position="181"/>
        <end position="201"/>
    </location>
</feature>
<evidence type="ECO:0000256" key="2">
    <source>
        <dbReference type="SAM" id="MobiDB-lite"/>
    </source>
</evidence>
<accession>A0A3N1CYH0</accession>
<feature type="transmembrane region" description="Helical" evidence="3">
    <location>
        <begin position="207"/>
        <end position="230"/>
    </location>
</feature>
<evidence type="ECO:0000259" key="4">
    <source>
        <dbReference type="Pfam" id="PF00892"/>
    </source>
</evidence>
<name>A0A3N1CYH0_9ACTN</name>
<evidence type="ECO:0000256" key="1">
    <source>
        <dbReference type="ARBA" id="ARBA00007362"/>
    </source>
</evidence>
<dbReference type="GO" id="GO:0016020">
    <property type="term" value="C:membrane"/>
    <property type="evidence" value="ECO:0007669"/>
    <property type="project" value="InterPro"/>
</dbReference>
<gene>
    <name evidence="5" type="ORF">EDD29_3898</name>
</gene>
<proteinExistence type="inferred from homology"/>
<feature type="transmembrane region" description="Helical" evidence="3">
    <location>
        <begin position="99"/>
        <end position="119"/>
    </location>
</feature>
<feature type="transmembrane region" description="Helical" evidence="3">
    <location>
        <begin position="42"/>
        <end position="63"/>
    </location>
</feature>
<dbReference type="AlphaFoldDB" id="A0A3N1CYH0"/>
<keyword evidence="3" id="KW-0472">Membrane</keyword>
<comment type="similarity">
    <text evidence="1">Belongs to the EamA transporter family.</text>
</comment>
<evidence type="ECO:0000313" key="6">
    <source>
        <dbReference type="Proteomes" id="UP000272400"/>
    </source>
</evidence>
<dbReference type="InterPro" id="IPR000620">
    <property type="entry name" value="EamA_dom"/>
</dbReference>
<dbReference type="EMBL" id="RJKE01000001">
    <property type="protein sequence ID" value="ROO86334.1"/>
    <property type="molecule type" value="Genomic_DNA"/>
</dbReference>
<dbReference type="SUPFAM" id="SSF103481">
    <property type="entry name" value="Multidrug resistance efflux transporter EmrE"/>
    <property type="match status" value="2"/>
</dbReference>
<dbReference type="Pfam" id="PF00892">
    <property type="entry name" value="EamA"/>
    <property type="match status" value="1"/>
</dbReference>
<keyword evidence="6" id="KW-1185">Reference proteome</keyword>
<dbReference type="Proteomes" id="UP000272400">
    <property type="component" value="Unassembled WGS sequence"/>
</dbReference>
<keyword evidence="3" id="KW-0812">Transmembrane</keyword>
<evidence type="ECO:0000256" key="3">
    <source>
        <dbReference type="SAM" id="Phobius"/>
    </source>
</evidence>
<evidence type="ECO:0000313" key="5">
    <source>
        <dbReference type="EMBL" id="ROO86334.1"/>
    </source>
</evidence>
<feature type="domain" description="EamA" evidence="4">
    <location>
        <begin position="153"/>
        <end position="281"/>
    </location>
</feature>
<dbReference type="RefSeq" id="WP_211359797.1">
    <property type="nucleotide sequence ID" value="NZ_RJKE01000001.1"/>
</dbReference>